<evidence type="ECO:0000313" key="5">
    <source>
        <dbReference type="Proteomes" id="UP001205843"/>
    </source>
</evidence>
<comment type="caution">
    <text evidence="4">The sequence shown here is derived from an EMBL/GenBank/DDBJ whole genome shotgun (WGS) entry which is preliminary data.</text>
</comment>
<organism evidence="4 5">
    <name type="scientific">Natronocella acetinitrilica</name>
    <dbReference type="NCBI Taxonomy" id="414046"/>
    <lineage>
        <taxon>Bacteria</taxon>
        <taxon>Pseudomonadati</taxon>
        <taxon>Pseudomonadota</taxon>
        <taxon>Gammaproteobacteria</taxon>
        <taxon>Chromatiales</taxon>
        <taxon>Ectothiorhodospiraceae</taxon>
        <taxon>Natronocella</taxon>
    </lineage>
</organism>
<reference evidence="4" key="1">
    <citation type="submission" date="2022-03" db="EMBL/GenBank/DDBJ databases">
        <title>Genomic Encyclopedia of Type Strains, Phase III (KMG-III): the genomes of soil and plant-associated and newly described type strains.</title>
        <authorList>
            <person name="Whitman W."/>
        </authorList>
    </citation>
    <scope>NUCLEOTIDE SEQUENCE</scope>
    <source>
        <strain evidence="4">ANL 6-2</strain>
    </source>
</reference>
<evidence type="ECO:0000256" key="1">
    <source>
        <dbReference type="SAM" id="MobiDB-lite"/>
    </source>
</evidence>
<dbReference type="Gene3D" id="3.40.50.2000">
    <property type="entry name" value="Glycogen Phosphorylase B"/>
    <property type="match status" value="2"/>
</dbReference>
<name>A0AAE3G221_9GAMM</name>
<protein>
    <submittedName>
        <fullName evidence="4">Glycosyltransferase involved in cell wall biosynthesis</fullName>
    </submittedName>
</protein>
<dbReference type="InterPro" id="IPR028098">
    <property type="entry name" value="Glyco_trans_4-like_N"/>
</dbReference>
<evidence type="ECO:0000259" key="2">
    <source>
        <dbReference type="Pfam" id="PF00534"/>
    </source>
</evidence>
<keyword evidence="5" id="KW-1185">Reference proteome</keyword>
<dbReference type="AlphaFoldDB" id="A0AAE3G221"/>
<dbReference type="EMBL" id="JALJXV010000002">
    <property type="protein sequence ID" value="MCP1673967.1"/>
    <property type="molecule type" value="Genomic_DNA"/>
</dbReference>
<dbReference type="CDD" id="cd03811">
    <property type="entry name" value="GT4_GT28_WabH-like"/>
    <property type="match status" value="1"/>
</dbReference>
<dbReference type="SUPFAM" id="SSF53756">
    <property type="entry name" value="UDP-Glycosyltransferase/glycogen phosphorylase"/>
    <property type="match status" value="1"/>
</dbReference>
<dbReference type="PANTHER" id="PTHR12526:SF630">
    <property type="entry name" value="GLYCOSYLTRANSFERASE"/>
    <property type="match status" value="1"/>
</dbReference>
<dbReference type="Pfam" id="PF00534">
    <property type="entry name" value="Glycos_transf_1"/>
    <property type="match status" value="1"/>
</dbReference>
<evidence type="ECO:0000313" key="4">
    <source>
        <dbReference type="EMBL" id="MCP1673967.1"/>
    </source>
</evidence>
<feature type="domain" description="Glycosyl transferase family 1" evidence="2">
    <location>
        <begin position="216"/>
        <end position="359"/>
    </location>
</feature>
<feature type="region of interest" description="Disordered" evidence="1">
    <location>
        <begin position="1"/>
        <end position="20"/>
    </location>
</feature>
<dbReference type="Pfam" id="PF13579">
    <property type="entry name" value="Glyco_trans_4_4"/>
    <property type="match status" value="1"/>
</dbReference>
<dbReference type="Proteomes" id="UP001205843">
    <property type="component" value="Unassembled WGS sequence"/>
</dbReference>
<sequence length="392" mass="42612">MASDDKLRTHATGPHHLMEPRLPRPPIALLFATSGHSGVDRVVANLLPEFGQVDREFHLLVIRGHGPAIPADLPDNIRVIRLPVGTKKLVLPPLLWYLFRHRPEALLTANHQLNRAALLARRLSGAPTRIIIRMGMSVTAMGEDMSPRARDALFASMRRWYPAADAAITPSQGVGDDLIRIAGVPTERLHVVRNPILNSRFHALAEEPLEHPWYRDADRPVILGVGSLEPRKDFATLIGAFALVRAQRPARLVILGKGRERESLLALAQSLGVAEDVDLPGYEPNPYRHMRQASLFVLASRREGASAVIVEALACGTPVVSTDCPSGPAETLQQGRIGKLVPVGDHEAMAAAMLATLHAPSDGAFLRAAVADDRADVVAQRYLAAMGLNECM</sequence>
<feature type="domain" description="Glycosyltransferase subfamily 4-like N-terminal" evidence="3">
    <location>
        <begin position="38"/>
        <end position="194"/>
    </location>
</feature>
<proteinExistence type="predicted"/>
<gene>
    <name evidence="4" type="ORF">J2T57_001066</name>
</gene>
<dbReference type="PANTHER" id="PTHR12526">
    <property type="entry name" value="GLYCOSYLTRANSFERASE"/>
    <property type="match status" value="1"/>
</dbReference>
<dbReference type="GO" id="GO:0016757">
    <property type="term" value="F:glycosyltransferase activity"/>
    <property type="evidence" value="ECO:0007669"/>
    <property type="project" value="UniProtKB-ARBA"/>
</dbReference>
<evidence type="ECO:0000259" key="3">
    <source>
        <dbReference type="Pfam" id="PF13579"/>
    </source>
</evidence>
<dbReference type="RefSeq" id="WP_253475345.1">
    <property type="nucleotide sequence ID" value="NZ_JALJXV010000002.1"/>
</dbReference>
<accession>A0AAE3G221</accession>
<dbReference type="InterPro" id="IPR001296">
    <property type="entry name" value="Glyco_trans_1"/>
</dbReference>